<dbReference type="Proteomes" id="UP000433101">
    <property type="component" value="Unassembled WGS sequence"/>
</dbReference>
<sequence length="127" mass="13876">MKINDVIEIASNGQGAPTGLIRAIYQASQFGQIALVLHDIEPESVDQILDPVVETLPRTIPGVVYIDFNDKDRIREVVSSANCVFFATRAFRRIVSSCGVDSDRLYSVKSSALGVTPLVMNGHLPIF</sequence>
<dbReference type="EMBL" id="WUMV01000010">
    <property type="protein sequence ID" value="MXN67420.1"/>
    <property type="molecule type" value="Genomic_DNA"/>
</dbReference>
<keyword evidence="2" id="KW-1185">Reference proteome</keyword>
<evidence type="ECO:0000313" key="2">
    <source>
        <dbReference type="Proteomes" id="UP000433101"/>
    </source>
</evidence>
<comment type="caution">
    <text evidence="1">The sequence shown here is derived from an EMBL/GenBank/DDBJ whole genome shotgun (WGS) entry which is preliminary data.</text>
</comment>
<dbReference type="RefSeq" id="WP_160777658.1">
    <property type="nucleotide sequence ID" value="NZ_WUMV01000010.1"/>
</dbReference>
<gene>
    <name evidence="1" type="ORF">GR183_21140</name>
</gene>
<proteinExistence type="predicted"/>
<organism evidence="1 2">
    <name type="scientific">Stappia sediminis</name>
    <dbReference type="NCBI Taxonomy" id="2692190"/>
    <lineage>
        <taxon>Bacteria</taxon>
        <taxon>Pseudomonadati</taxon>
        <taxon>Pseudomonadota</taxon>
        <taxon>Alphaproteobacteria</taxon>
        <taxon>Hyphomicrobiales</taxon>
        <taxon>Stappiaceae</taxon>
        <taxon>Stappia</taxon>
    </lineage>
</organism>
<accession>A0A7X3LYG4</accession>
<reference evidence="1 2" key="1">
    <citation type="submission" date="2019-12" db="EMBL/GenBank/DDBJ databases">
        <authorList>
            <person name="Li M."/>
        </authorList>
    </citation>
    <scope>NUCLEOTIDE SEQUENCE [LARGE SCALE GENOMIC DNA]</scope>
    <source>
        <strain evidence="1 2">GBMRC 2046</strain>
    </source>
</reference>
<name>A0A7X3LYG4_9HYPH</name>
<evidence type="ECO:0000313" key="1">
    <source>
        <dbReference type="EMBL" id="MXN67420.1"/>
    </source>
</evidence>
<dbReference type="AlphaFoldDB" id="A0A7X3LYG4"/>
<protein>
    <submittedName>
        <fullName evidence="1">Uncharacterized protein</fullName>
    </submittedName>
</protein>